<evidence type="ECO:0000313" key="3">
    <source>
        <dbReference type="Proteomes" id="UP001497444"/>
    </source>
</evidence>
<name>A0ABP0VA66_9BRYO</name>
<evidence type="ECO:0000256" key="1">
    <source>
        <dbReference type="SAM" id="MobiDB-lite"/>
    </source>
</evidence>
<dbReference type="Proteomes" id="UP001497444">
    <property type="component" value="Unassembled WGS sequence"/>
</dbReference>
<feature type="region of interest" description="Disordered" evidence="1">
    <location>
        <begin position="1"/>
        <end position="26"/>
    </location>
</feature>
<proteinExistence type="predicted"/>
<feature type="compositionally biased region" description="Polar residues" evidence="1">
    <location>
        <begin position="1"/>
        <end position="20"/>
    </location>
</feature>
<feature type="region of interest" description="Disordered" evidence="1">
    <location>
        <begin position="79"/>
        <end position="102"/>
    </location>
</feature>
<evidence type="ECO:0000313" key="2">
    <source>
        <dbReference type="EMBL" id="CAK9250871.1"/>
    </source>
</evidence>
<keyword evidence="3" id="KW-1185">Reference proteome</keyword>
<gene>
    <name evidence="2" type="ORF">CSSPJE1EN1_LOCUS26249</name>
</gene>
<protein>
    <submittedName>
        <fullName evidence="2">Uncharacterized protein</fullName>
    </submittedName>
</protein>
<dbReference type="EMBL" id="CAXAQS010000259">
    <property type="protein sequence ID" value="CAK9250871.1"/>
    <property type="molecule type" value="Genomic_DNA"/>
</dbReference>
<accession>A0ABP0VA66</accession>
<reference evidence="2" key="1">
    <citation type="submission" date="2024-02" db="EMBL/GenBank/DDBJ databases">
        <authorList>
            <consortium name="ELIXIR-Norway"/>
            <consortium name="Elixir Norway"/>
        </authorList>
    </citation>
    <scope>NUCLEOTIDE SEQUENCE</scope>
</reference>
<comment type="caution">
    <text evidence="2">The sequence shown here is derived from an EMBL/GenBank/DDBJ whole genome shotgun (WGS) entry which is preliminary data.</text>
</comment>
<sequence length="122" mass="13241">MPSTNRLVSNTISNSTPNGPQSGGPLNLAAAIATAKLKRTLSSGAKEETITVETTTVRAAAPNNLMDEMAKTLARRRAQAEGSQNTGFEQYDSSNQVNDQTRKQWMESILRMGAVRVKTHQH</sequence>
<organism evidence="2 3">
    <name type="scientific">Sphagnum jensenii</name>
    <dbReference type="NCBI Taxonomy" id="128206"/>
    <lineage>
        <taxon>Eukaryota</taxon>
        <taxon>Viridiplantae</taxon>
        <taxon>Streptophyta</taxon>
        <taxon>Embryophyta</taxon>
        <taxon>Bryophyta</taxon>
        <taxon>Sphagnophytina</taxon>
        <taxon>Sphagnopsida</taxon>
        <taxon>Sphagnales</taxon>
        <taxon>Sphagnaceae</taxon>
        <taxon>Sphagnum</taxon>
    </lineage>
</organism>
<feature type="compositionally biased region" description="Polar residues" evidence="1">
    <location>
        <begin position="81"/>
        <end position="99"/>
    </location>
</feature>